<dbReference type="PANTHER" id="PTHR10742:SF405">
    <property type="entry name" value="PEROXISOMAL N(1)-ACETYL-SPERMINE_SPERMIDINE OXIDASE"/>
    <property type="match status" value="1"/>
</dbReference>
<evidence type="ECO:0000313" key="10">
    <source>
        <dbReference type="Proteomes" id="UP000886520"/>
    </source>
</evidence>
<evidence type="ECO:0000256" key="7">
    <source>
        <dbReference type="ARBA" id="ARBA00023002"/>
    </source>
</evidence>
<organism evidence="9 10">
    <name type="scientific">Adiantum capillus-veneris</name>
    <name type="common">Maidenhair fern</name>
    <dbReference type="NCBI Taxonomy" id="13818"/>
    <lineage>
        <taxon>Eukaryota</taxon>
        <taxon>Viridiplantae</taxon>
        <taxon>Streptophyta</taxon>
        <taxon>Embryophyta</taxon>
        <taxon>Tracheophyta</taxon>
        <taxon>Polypodiopsida</taxon>
        <taxon>Polypodiidae</taxon>
        <taxon>Polypodiales</taxon>
        <taxon>Pteridineae</taxon>
        <taxon>Pteridaceae</taxon>
        <taxon>Vittarioideae</taxon>
        <taxon>Adiantum</taxon>
    </lineage>
</organism>
<evidence type="ECO:0000256" key="6">
    <source>
        <dbReference type="ARBA" id="ARBA00022827"/>
    </source>
</evidence>
<dbReference type="SUPFAM" id="SSF51905">
    <property type="entry name" value="FAD/NAD(P)-binding domain"/>
    <property type="match status" value="1"/>
</dbReference>
<sequence length="637" mass="70015">MAGLAAAHRLNQVCRHALDLTILEGSNRIGGRIQTASLGGDQVELGATLIHGINGSPIYDIAQRIGALSVDTPHENYENRFENPIFCAEGTRLPVDPRLLYPAIDLLRSSMALVKGKVAGQSLSHNGGSVGAFLRQRLHTLLLEQAFMAEDRQSVQDVASKRRELSTEHGENLASLCENVCDSPGQRREADISNVQRSTMCNIYTQGEDLTAQSQEDEGSTWPLRGSGEKEGETCDLWNPLLLQESVFFALEALERSVTACNSLDDLDLVSFKEYTEFPGPHVTIGKGYVSVLKELESNLPAGTVKFEKKVQKIFWNHSHLTACAPVVLHCEDGSIVEADHVILTMSLGVLKAGVSNSAKQDSSLVCRSAMDLKGWKAIREAPAIELFEPFLPPWKMNAISRLGFGVVNKLFLLLDPAADKRLLTEIAFLHHKSSENVPSWLKKTFYMFPIYRGSNVVLLWLSGDEALQMESLSDEEVLDGVAQLLASFQLAKDESRESNRNDLHAQKAGTSQELKQRLRGMFKGVLRSKWATNPLLQGSYSFVAVGSSGRDIDDLAKPLPEMSEIGEACTREEGNVSDPQAESSSDRTAMFAPLQLLFAGEATHRSFYSTTHGAYLSGVREADRLLDYFKKGSQSS</sequence>
<dbReference type="PANTHER" id="PTHR10742">
    <property type="entry name" value="FLAVIN MONOAMINE OXIDASE"/>
    <property type="match status" value="1"/>
</dbReference>
<keyword evidence="10" id="KW-1185">Reference proteome</keyword>
<dbReference type="AlphaFoldDB" id="A0A9D4Z486"/>
<dbReference type="GO" id="GO:0046592">
    <property type="term" value="F:polyamine oxidase activity"/>
    <property type="evidence" value="ECO:0007669"/>
    <property type="project" value="TreeGrafter"/>
</dbReference>
<evidence type="ECO:0000256" key="2">
    <source>
        <dbReference type="ARBA" id="ARBA00004496"/>
    </source>
</evidence>
<dbReference type="InterPro" id="IPR050281">
    <property type="entry name" value="Flavin_monoamine_oxidase"/>
</dbReference>
<keyword evidence="6" id="KW-0274">FAD</keyword>
<dbReference type="GO" id="GO:0005737">
    <property type="term" value="C:cytoplasm"/>
    <property type="evidence" value="ECO:0007669"/>
    <property type="project" value="UniProtKB-SubCell"/>
</dbReference>
<keyword evidence="5" id="KW-0285">Flavoprotein</keyword>
<evidence type="ECO:0000313" key="9">
    <source>
        <dbReference type="EMBL" id="KAI5059857.1"/>
    </source>
</evidence>
<dbReference type="InterPro" id="IPR036188">
    <property type="entry name" value="FAD/NAD-bd_sf"/>
</dbReference>
<dbReference type="EMBL" id="JABFUD020000025">
    <property type="protein sequence ID" value="KAI5059857.1"/>
    <property type="molecule type" value="Genomic_DNA"/>
</dbReference>
<comment type="subcellular location">
    <subcellularLocation>
        <location evidence="2">Cytoplasm</location>
    </subcellularLocation>
</comment>
<keyword evidence="7" id="KW-0560">Oxidoreductase</keyword>
<dbReference type="Proteomes" id="UP000886520">
    <property type="component" value="Chromosome 25"/>
</dbReference>
<dbReference type="Gene3D" id="3.90.660.10">
    <property type="match status" value="2"/>
</dbReference>
<keyword evidence="4" id="KW-0963">Cytoplasm</keyword>
<dbReference type="OrthoDB" id="2019015at2759"/>
<proteinExistence type="inferred from homology"/>
<feature type="domain" description="Amine oxidase" evidence="8">
    <location>
        <begin position="236"/>
        <end position="627"/>
    </location>
</feature>
<comment type="cofactor">
    <cofactor evidence="1">
        <name>FAD</name>
        <dbReference type="ChEBI" id="CHEBI:57692"/>
    </cofactor>
</comment>
<name>A0A9D4Z486_ADICA</name>
<feature type="domain" description="Amine oxidase" evidence="8">
    <location>
        <begin position="1"/>
        <end position="80"/>
    </location>
</feature>
<dbReference type="SUPFAM" id="SSF54373">
    <property type="entry name" value="FAD-linked reductases, C-terminal domain"/>
    <property type="match status" value="1"/>
</dbReference>
<reference evidence="9" key="1">
    <citation type="submission" date="2021-01" db="EMBL/GenBank/DDBJ databases">
        <title>Adiantum capillus-veneris genome.</title>
        <authorList>
            <person name="Fang Y."/>
            <person name="Liao Q."/>
        </authorList>
    </citation>
    <scope>NUCLEOTIDE SEQUENCE</scope>
    <source>
        <strain evidence="9">H3</strain>
        <tissue evidence="9">Leaf</tissue>
    </source>
</reference>
<dbReference type="InterPro" id="IPR002937">
    <property type="entry name" value="Amino_oxidase"/>
</dbReference>
<evidence type="ECO:0000256" key="3">
    <source>
        <dbReference type="ARBA" id="ARBA00005995"/>
    </source>
</evidence>
<comment type="caution">
    <text evidence="9">The sequence shown here is derived from an EMBL/GenBank/DDBJ whole genome shotgun (WGS) entry which is preliminary data.</text>
</comment>
<dbReference type="Gene3D" id="3.50.50.60">
    <property type="entry name" value="FAD/NAD(P)-binding domain"/>
    <property type="match status" value="4"/>
</dbReference>
<accession>A0A9D4Z486</accession>
<evidence type="ECO:0000259" key="8">
    <source>
        <dbReference type="Pfam" id="PF01593"/>
    </source>
</evidence>
<comment type="similarity">
    <text evidence="3">Belongs to the flavin monoamine oxidase family.</text>
</comment>
<protein>
    <recommendedName>
        <fullName evidence="8">Amine oxidase domain-containing protein</fullName>
    </recommendedName>
</protein>
<evidence type="ECO:0000256" key="4">
    <source>
        <dbReference type="ARBA" id="ARBA00022490"/>
    </source>
</evidence>
<evidence type="ECO:0000256" key="5">
    <source>
        <dbReference type="ARBA" id="ARBA00022630"/>
    </source>
</evidence>
<evidence type="ECO:0000256" key="1">
    <source>
        <dbReference type="ARBA" id="ARBA00001974"/>
    </source>
</evidence>
<dbReference type="Pfam" id="PF01593">
    <property type="entry name" value="Amino_oxidase"/>
    <property type="match status" value="2"/>
</dbReference>
<gene>
    <name evidence="9" type="ORF">GOP47_0026176</name>
</gene>